<dbReference type="PANTHER" id="PTHR22891">
    <property type="entry name" value="EUKARYOTIC TRANSLATION INITIATION FACTOR 2C"/>
    <property type="match status" value="1"/>
</dbReference>
<dbReference type="Pfam" id="PF23278">
    <property type="entry name" value="Piwi_N"/>
    <property type="match status" value="1"/>
</dbReference>
<evidence type="ECO:0000313" key="12">
    <source>
        <dbReference type="Proteomes" id="UP000007755"/>
    </source>
</evidence>
<dbReference type="eggNOG" id="KOG1042">
    <property type="taxonomic scope" value="Eukaryota"/>
</dbReference>
<evidence type="ECO:0000256" key="2">
    <source>
        <dbReference type="ARBA" id="ARBA00022473"/>
    </source>
</evidence>
<evidence type="ECO:0000256" key="1">
    <source>
        <dbReference type="ARBA" id="ARBA00004496"/>
    </source>
</evidence>
<dbReference type="InterPro" id="IPR012337">
    <property type="entry name" value="RNaseH-like_sf"/>
</dbReference>
<evidence type="ECO:0000259" key="9">
    <source>
        <dbReference type="PROSITE" id="PS50821"/>
    </source>
</evidence>
<evidence type="ECO:0000256" key="8">
    <source>
        <dbReference type="SAM" id="MobiDB-lite"/>
    </source>
</evidence>
<feature type="compositionally biased region" description="Basic and acidic residues" evidence="8">
    <location>
        <begin position="21"/>
        <end position="31"/>
    </location>
</feature>
<reference evidence="11" key="1">
    <citation type="submission" date="2011-02" db="EMBL/GenBank/DDBJ databases">
        <title>The genome of the leaf-cutting ant Acromyrmex echinatior suggests key adaptations to social evolution and fungus farming.</title>
        <authorList>
            <person name="Nygaard S."/>
            <person name="Zhang G."/>
        </authorList>
    </citation>
    <scope>NUCLEOTIDE SEQUENCE</scope>
</reference>
<feature type="compositionally biased region" description="Basic residues" evidence="8">
    <location>
        <begin position="46"/>
        <end position="55"/>
    </location>
</feature>
<feature type="compositionally biased region" description="Polar residues" evidence="8">
    <location>
        <begin position="80"/>
        <end position="91"/>
    </location>
</feature>
<dbReference type="InterPro" id="IPR036397">
    <property type="entry name" value="RNaseH_sf"/>
</dbReference>
<dbReference type="InterPro" id="IPR036085">
    <property type="entry name" value="PAZ_dom_sf"/>
</dbReference>
<evidence type="ECO:0000256" key="4">
    <source>
        <dbReference type="ARBA" id="ARBA00022782"/>
    </source>
</evidence>
<proteinExistence type="inferred from homology"/>
<gene>
    <name evidence="11" type="ORF">G5I_07382</name>
</gene>
<dbReference type="SUPFAM" id="SSF53098">
    <property type="entry name" value="Ribonuclease H-like"/>
    <property type="match status" value="1"/>
</dbReference>
<dbReference type="OrthoDB" id="445936at2759"/>
<dbReference type="InParanoid" id="F4WNM9"/>
<dbReference type="FunFam" id="2.170.260.10:FF:000003">
    <property type="entry name" value="Piwi-like RNA-mediated gene silencing 2"/>
    <property type="match status" value="1"/>
</dbReference>
<dbReference type="Pfam" id="PF08699">
    <property type="entry name" value="ArgoL1"/>
    <property type="match status" value="1"/>
</dbReference>
<dbReference type="SUPFAM" id="SSF101690">
    <property type="entry name" value="PAZ domain"/>
    <property type="match status" value="1"/>
</dbReference>
<feature type="region of interest" description="Disordered" evidence="8">
    <location>
        <begin position="20"/>
        <end position="59"/>
    </location>
</feature>
<evidence type="ECO:0000256" key="5">
    <source>
        <dbReference type="ARBA" id="ARBA00022884"/>
    </source>
</evidence>
<keyword evidence="5" id="KW-0694">RNA-binding</keyword>
<keyword evidence="12" id="KW-1185">Reference proteome</keyword>
<dbReference type="GO" id="GO:0030154">
    <property type="term" value="P:cell differentiation"/>
    <property type="evidence" value="ECO:0007669"/>
    <property type="project" value="UniProtKB-KW"/>
</dbReference>
<dbReference type="GO" id="GO:0003723">
    <property type="term" value="F:RNA binding"/>
    <property type="evidence" value="ECO:0007669"/>
    <property type="project" value="UniProtKB-KW"/>
</dbReference>
<dbReference type="SMART" id="SM00950">
    <property type="entry name" value="Piwi"/>
    <property type="match status" value="1"/>
</dbReference>
<dbReference type="STRING" id="103372.F4WNM9"/>
<dbReference type="InterPro" id="IPR003100">
    <property type="entry name" value="PAZ_dom"/>
</dbReference>
<name>F4WNM9_ACREC</name>
<dbReference type="FunFam" id="3.30.420.10:FF:000014">
    <property type="entry name" value="Piwi-like RNA-mediated gene silencing 1"/>
    <property type="match status" value="1"/>
</dbReference>
<dbReference type="Gene3D" id="3.30.420.10">
    <property type="entry name" value="Ribonuclease H-like superfamily/Ribonuclease H"/>
    <property type="match status" value="1"/>
</dbReference>
<feature type="domain" description="PAZ" evidence="9">
    <location>
        <begin position="358"/>
        <end position="469"/>
    </location>
</feature>
<dbReference type="EMBL" id="GL888237">
    <property type="protein sequence ID" value="EGI64222.1"/>
    <property type="molecule type" value="Genomic_DNA"/>
</dbReference>
<sequence length="936" mass="106188">MFASTFIFGRLDRNVVVSDLGDGREGRTKRESIKKKRKLSIDKNVSTRRRKRKSKPWTGITKADKFYASAGTAATAATSQQLPHAQASVSTGAVRRPGQPATQSSTGRGLIQRVGEKGDSATIGQIGRGLEKLSIQPTAGGSGDAGAGAGAGAVAIVASGRGAARGKRILPADIFVTKPSHVENKKGTSGTHKVIKVNYFKVLKATDWALYQYRVDFSPEEDRTMVRKALLKVHQKNIGAYIFDGTVMYTSCRLSDRMVFTSTRQSDEQHITITVRLVGDMLVGDPHYIQFFNILVRKCYENLKLKLVGRHYFDPGSKIILPEHKLELWPGYISSIRQHERDILMCVEISNKVMRLETLGDILNNFYREDHGRFRENFCNAVIGTVVLTDYNNNTYRIEDVDFSASPSSSFPLKNGENITYIDYYRKKYDIKIRNSGHPMLVTKSKRKDRQAEEGERVYLVPELCRATGLTDSMRENYRLMSSLAVETRLQPGKRIEKLLRFNKRLCEERTIKQELSEWNLQLDNKLLQVPARQLLNEKIYFGGDISANAEQGDWTRAMMNKKCVISPRLKEWVFMISERDRPLEQNFIPTLLKVAAGIQFQIDKPKSEYIRDDRPGTYNERLEQILSRQIPQLVFCAVSNNRSDRYSAIKKKCCVDRPVPSQICLTRTMTHKNIKSIATKIAIQMSCKLGGAPWYVDVPLEGLMMIGFDVCHDTTMRNKDFGATIATLNRRMTQYFSAVNVHHTGEELSNDLSDNICKSAQAYYALNKTLPGRIVIYRDGVGEGQVPLVMDREVIQIKKKLDGLYGGPDRYRMAFIIVTKRLNTRFFENNDNPEPGTIVDDVITSPIKYDFFIVSQKVRQGTVTPTAYSVIYDTLGMDPDKIQRLTYKLTHMYYNCSSTVRVPAPCHYAHKLAFLVSKFIHRAPDTQLQNTLYFL</sequence>
<dbReference type="InterPro" id="IPR003165">
    <property type="entry name" value="Piwi"/>
</dbReference>
<evidence type="ECO:0000256" key="3">
    <source>
        <dbReference type="ARBA" id="ARBA00022490"/>
    </source>
</evidence>
<evidence type="ECO:0000313" key="11">
    <source>
        <dbReference type="EMBL" id="EGI64222.1"/>
    </source>
</evidence>
<dbReference type="PROSITE" id="PS50822">
    <property type="entry name" value="PIWI"/>
    <property type="match status" value="1"/>
</dbReference>
<dbReference type="SMART" id="SM00949">
    <property type="entry name" value="PAZ"/>
    <property type="match status" value="1"/>
</dbReference>
<evidence type="ECO:0000256" key="7">
    <source>
        <dbReference type="ARBA" id="ARBA00038291"/>
    </source>
</evidence>
<feature type="domain" description="Piwi" evidence="10">
    <location>
        <begin position="634"/>
        <end position="922"/>
    </location>
</feature>
<dbReference type="CDD" id="cd04658">
    <property type="entry name" value="Piwi_piwi-like_Euk"/>
    <property type="match status" value="1"/>
</dbReference>
<dbReference type="OMA" id="WSGTCRV"/>
<dbReference type="InterPro" id="IPR014811">
    <property type="entry name" value="ArgoL1"/>
</dbReference>
<dbReference type="Gene3D" id="3.40.50.2300">
    <property type="match status" value="1"/>
</dbReference>
<dbReference type="Gene3D" id="2.170.260.10">
    <property type="entry name" value="paz domain"/>
    <property type="match status" value="1"/>
</dbReference>
<dbReference type="Pfam" id="PF02171">
    <property type="entry name" value="Piwi"/>
    <property type="match status" value="1"/>
</dbReference>
<comment type="subcellular location">
    <subcellularLocation>
        <location evidence="1">Cytoplasm</location>
    </subcellularLocation>
</comment>
<dbReference type="CDD" id="cd02845">
    <property type="entry name" value="PAZ_piwi_like"/>
    <property type="match status" value="1"/>
</dbReference>
<dbReference type="KEGG" id="aec:105147335"/>
<accession>F4WNM9</accession>
<evidence type="ECO:0000256" key="6">
    <source>
        <dbReference type="ARBA" id="ARBA00023158"/>
    </source>
</evidence>
<dbReference type="FunCoup" id="F4WNM9">
    <property type="interactions" value="16"/>
</dbReference>
<dbReference type="Pfam" id="PF02170">
    <property type="entry name" value="PAZ"/>
    <property type="match status" value="1"/>
</dbReference>
<comment type="similarity">
    <text evidence="7">Belongs to the argonaute family. Piwi subfamily.</text>
</comment>
<feature type="region of interest" description="Disordered" evidence="8">
    <location>
        <begin position="77"/>
        <end position="118"/>
    </location>
</feature>
<dbReference type="GO" id="GO:0140965">
    <property type="term" value="P:secondary piRNA processing"/>
    <property type="evidence" value="ECO:0007669"/>
    <property type="project" value="UniProtKB-ARBA"/>
</dbReference>
<organism evidence="12">
    <name type="scientific">Acromyrmex echinatior</name>
    <name type="common">Panamanian leafcutter ant</name>
    <name type="synonym">Acromyrmex octospinosus echinatior</name>
    <dbReference type="NCBI Taxonomy" id="103372"/>
    <lineage>
        <taxon>Eukaryota</taxon>
        <taxon>Metazoa</taxon>
        <taxon>Ecdysozoa</taxon>
        <taxon>Arthropoda</taxon>
        <taxon>Hexapoda</taxon>
        <taxon>Insecta</taxon>
        <taxon>Pterygota</taxon>
        <taxon>Neoptera</taxon>
        <taxon>Endopterygota</taxon>
        <taxon>Hymenoptera</taxon>
        <taxon>Apocrita</taxon>
        <taxon>Aculeata</taxon>
        <taxon>Formicoidea</taxon>
        <taxon>Formicidae</taxon>
        <taxon>Myrmicinae</taxon>
        <taxon>Acromyrmex</taxon>
    </lineage>
</organism>
<keyword evidence="6" id="KW-0943">RNA-mediated gene silencing</keyword>
<keyword evidence="2" id="KW-0217">Developmental protein</keyword>
<keyword evidence="3" id="KW-0963">Cytoplasm</keyword>
<dbReference type="AlphaFoldDB" id="F4WNM9"/>
<dbReference type="GO" id="GO:0005737">
    <property type="term" value="C:cytoplasm"/>
    <property type="evidence" value="ECO:0007669"/>
    <property type="project" value="UniProtKB-SubCell"/>
</dbReference>
<dbReference type="PROSITE" id="PS50821">
    <property type="entry name" value="PAZ"/>
    <property type="match status" value="1"/>
</dbReference>
<evidence type="ECO:0000259" key="10">
    <source>
        <dbReference type="PROSITE" id="PS50822"/>
    </source>
</evidence>
<keyword evidence="4" id="KW-0221">Differentiation</keyword>
<protein>
    <submittedName>
        <fullName evidence="11">Protein piwi</fullName>
    </submittedName>
</protein>
<dbReference type="Proteomes" id="UP000007755">
    <property type="component" value="Unassembled WGS sequence"/>
</dbReference>